<sequence>MFLKALIIIVFLAIVISLVLGSRFLLNDTSSSRRLLTTLKWRIVLTGLLMVLLIYGFWSGTLTSH</sequence>
<feature type="transmembrane region" description="Helical" evidence="1">
    <location>
        <begin position="6"/>
        <end position="26"/>
    </location>
</feature>
<dbReference type="Proteomes" id="UP001254564">
    <property type="component" value="Unassembled WGS sequence"/>
</dbReference>
<evidence type="ECO:0000256" key="1">
    <source>
        <dbReference type="SAM" id="Phobius"/>
    </source>
</evidence>
<dbReference type="EMBL" id="JARWAN010000005">
    <property type="protein sequence ID" value="MDR5898369.1"/>
    <property type="molecule type" value="Genomic_DNA"/>
</dbReference>
<keyword evidence="1" id="KW-0812">Transmembrane</keyword>
<keyword evidence="1" id="KW-1133">Transmembrane helix</keyword>
<dbReference type="InterPro" id="IPR021313">
    <property type="entry name" value="DUF2909"/>
</dbReference>
<comment type="caution">
    <text evidence="2">The sequence shown here is derived from an EMBL/GenBank/DDBJ whole genome shotgun (WGS) entry which is preliminary data.</text>
</comment>
<dbReference type="RefSeq" id="WP_309655277.1">
    <property type="nucleotide sequence ID" value="NZ_JARWAN010000005.1"/>
</dbReference>
<gene>
    <name evidence="2" type="ORF">QC823_05110</name>
</gene>
<accession>A0ABU1H241</accession>
<name>A0ABU1H241_9GAMM</name>
<keyword evidence="1" id="KW-0472">Membrane</keyword>
<reference evidence="2 3" key="1">
    <citation type="submission" date="2023-04" db="EMBL/GenBank/DDBJ databases">
        <title>A long-awaited taxogenomic arrangement of the family Halomonadaceae.</title>
        <authorList>
            <person name="De La Haba R."/>
            <person name="Chuvochina M."/>
            <person name="Wittouck S."/>
            <person name="Arahal D.R."/>
            <person name="Sanchez-Porro C."/>
            <person name="Hugenholtz P."/>
            <person name="Ventosa A."/>
        </authorList>
    </citation>
    <scope>NUCLEOTIDE SEQUENCE [LARGE SCALE GENOMIC DNA]</scope>
    <source>
        <strain evidence="2 3">DSM 21020</strain>
    </source>
</reference>
<evidence type="ECO:0000313" key="2">
    <source>
        <dbReference type="EMBL" id="MDR5898369.1"/>
    </source>
</evidence>
<keyword evidence="3" id="KW-1185">Reference proteome</keyword>
<dbReference type="Pfam" id="PF11137">
    <property type="entry name" value="DUF2909"/>
    <property type="match status" value="1"/>
</dbReference>
<evidence type="ECO:0000313" key="3">
    <source>
        <dbReference type="Proteomes" id="UP001254564"/>
    </source>
</evidence>
<protein>
    <submittedName>
        <fullName evidence="2">DUF2909 family protein</fullName>
    </submittedName>
</protein>
<proteinExistence type="predicted"/>
<organism evidence="2 3">
    <name type="scientific">Vreelandella vilamensis</name>
    <dbReference type="NCBI Taxonomy" id="531309"/>
    <lineage>
        <taxon>Bacteria</taxon>
        <taxon>Pseudomonadati</taxon>
        <taxon>Pseudomonadota</taxon>
        <taxon>Gammaproteobacteria</taxon>
        <taxon>Oceanospirillales</taxon>
        <taxon>Halomonadaceae</taxon>
        <taxon>Vreelandella</taxon>
    </lineage>
</organism>
<feature type="transmembrane region" description="Helical" evidence="1">
    <location>
        <begin position="38"/>
        <end position="58"/>
    </location>
</feature>